<dbReference type="PANTHER" id="PTHR43725:SF53">
    <property type="entry name" value="UDP-ARABINOSE 4-EPIMERASE 1"/>
    <property type="match status" value="1"/>
</dbReference>
<dbReference type="PANTHER" id="PTHR43725">
    <property type="entry name" value="UDP-GLUCOSE 4-EPIMERASE"/>
    <property type="match status" value="1"/>
</dbReference>
<feature type="non-terminal residue" evidence="3">
    <location>
        <position position="1"/>
    </location>
</feature>
<evidence type="ECO:0000259" key="2">
    <source>
        <dbReference type="Pfam" id="PF01370"/>
    </source>
</evidence>
<dbReference type="InterPro" id="IPR036291">
    <property type="entry name" value="NAD(P)-bd_dom_sf"/>
</dbReference>
<reference evidence="3 4" key="1">
    <citation type="submission" date="2008-07" db="EMBL/GenBank/DDBJ databases">
        <authorList>
            <person name="El-Sayed N."/>
            <person name="Caler E."/>
            <person name="Inman J."/>
            <person name="Amedeo P."/>
            <person name="Hass B."/>
            <person name="Wortman J."/>
        </authorList>
    </citation>
    <scope>NUCLEOTIDE SEQUENCE [LARGE SCALE GENOMIC DNA]</scope>
    <source>
        <strain evidence="4">ATCC 50983 / TXsc</strain>
    </source>
</reference>
<name>C5L5Z0_PERM5</name>
<protein>
    <submittedName>
        <fullName evidence="3">Nad dependent epimerase/dehydratase, putative</fullName>
    </submittedName>
</protein>
<dbReference type="GeneID" id="9043291"/>
<evidence type="ECO:0000313" key="3">
    <source>
        <dbReference type="EMBL" id="EER07853.1"/>
    </source>
</evidence>
<keyword evidence="4" id="KW-1185">Reference proteome</keyword>
<feature type="non-terminal residue" evidence="3">
    <location>
        <position position="85"/>
    </location>
</feature>
<dbReference type="InterPro" id="IPR001509">
    <property type="entry name" value="Epimerase_deHydtase"/>
</dbReference>
<dbReference type="Proteomes" id="UP000007800">
    <property type="component" value="Unassembled WGS sequence"/>
</dbReference>
<evidence type="ECO:0000256" key="1">
    <source>
        <dbReference type="ARBA" id="ARBA00007637"/>
    </source>
</evidence>
<dbReference type="Gene3D" id="3.40.50.720">
    <property type="entry name" value="NAD(P)-binding Rossmann-like Domain"/>
    <property type="match status" value="1"/>
</dbReference>
<dbReference type="EMBL" id="GG679638">
    <property type="protein sequence ID" value="EER07853.1"/>
    <property type="molecule type" value="Genomic_DNA"/>
</dbReference>
<dbReference type="Pfam" id="PF01370">
    <property type="entry name" value="Epimerase"/>
    <property type="match status" value="1"/>
</dbReference>
<evidence type="ECO:0000313" key="4">
    <source>
        <dbReference type="Proteomes" id="UP000007800"/>
    </source>
</evidence>
<dbReference type="RefSeq" id="XP_002776037.1">
    <property type="nucleotide sequence ID" value="XM_002775991.1"/>
</dbReference>
<organism evidence="4">
    <name type="scientific">Perkinsus marinus (strain ATCC 50983 / TXsc)</name>
    <dbReference type="NCBI Taxonomy" id="423536"/>
    <lineage>
        <taxon>Eukaryota</taxon>
        <taxon>Sar</taxon>
        <taxon>Alveolata</taxon>
        <taxon>Perkinsozoa</taxon>
        <taxon>Perkinsea</taxon>
        <taxon>Perkinsida</taxon>
        <taxon>Perkinsidae</taxon>
        <taxon>Perkinsus</taxon>
    </lineage>
</organism>
<gene>
    <name evidence="3" type="ORF">Pmar_PMAR020836</name>
</gene>
<comment type="similarity">
    <text evidence="1">Belongs to the NAD(P)-dependent epimerase/dehydratase family.</text>
</comment>
<feature type="domain" description="NAD-dependent epimerase/dehydratase" evidence="2">
    <location>
        <begin position="22"/>
        <end position="84"/>
    </location>
</feature>
<proteinExistence type="inferred from homology"/>
<dbReference type="InParanoid" id="C5L5Z0"/>
<sequence>DPCFGKPYRELEAVAAGADETVLVTGGSGFIGSNLVEELLELGYKVRVLDNLVTGNIQYLPLDHPRLEFRYGDIMDLKTLRAAME</sequence>
<dbReference type="AlphaFoldDB" id="C5L5Z0"/>
<dbReference type="SUPFAM" id="SSF51735">
    <property type="entry name" value="NAD(P)-binding Rossmann-fold domains"/>
    <property type="match status" value="1"/>
</dbReference>
<dbReference type="OrthoDB" id="331544at2759"/>
<accession>C5L5Z0</accession>